<comment type="caution">
    <text evidence="1">The sequence shown here is derived from an EMBL/GenBank/DDBJ whole genome shotgun (WGS) entry which is preliminary data.</text>
</comment>
<accession>A0AAN8PIZ3</accession>
<dbReference type="AlphaFoldDB" id="A0AAN8PIZ3"/>
<organism evidence="1 2">
    <name type="scientific">Polyplax serrata</name>
    <name type="common">Common mouse louse</name>
    <dbReference type="NCBI Taxonomy" id="468196"/>
    <lineage>
        <taxon>Eukaryota</taxon>
        <taxon>Metazoa</taxon>
        <taxon>Ecdysozoa</taxon>
        <taxon>Arthropoda</taxon>
        <taxon>Hexapoda</taxon>
        <taxon>Insecta</taxon>
        <taxon>Pterygota</taxon>
        <taxon>Neoptera</taxon>
        <taxon>Paraneoptera</taxon>
        <taxon>Psocodea</taxon>
        <taxon>Troctomorpha</taxon>
        <taxon>Phthiraptera</taxon>
        <taxon>Anoplura</taxon>
        <taxon>Polyplacidae</taxon>
        <taxon>Polyplax</taxon>
    </lineage>
</organism>
<sequence length="83" mass="9436">MSIEVVPCNRTYYGDVGNTYEVAIHRPKEDKLPFICHLVFSAGEEDFGDIVQVSKVGKDEKTKIRESTLVRKGYVQLELSRVC</sequence>
<evidence type="ECO:0000313" key="1">
    <source>
        <dbReference type="EMBL" id="KAK6625095.1"/>
    </source>
</evidence>
<protein>
    <submittedName>
        <fullName evidence="1">Uncharacterized protein</fullName>
    </submittedName>
</protein>
<reference evidence="1 2" key="1">
    <citation type="submission" date="2023-10" db="EMBL/GenBank/DDBJ databases">
        <title>Genomes of two closely related lineages of the louse Polyplax serrata with different host specificities.</title>
        <authorList>
            <person name="Martinu J."/>
            <person name="Tarabai H."/>
            <person name="Stefka J."/>
            <person name="Hypsa V."/>
        </authorList>
    </citation>
    <scope>NUCLEOTIDE SEQUENCE [LARGE SCALE GENOMIC DNA]</scope>
    <source>
        <strain evidence="1">HR10_N</strain>
    </source>
</reference>
<evidence type="ECO:0000313" key="2">
    <source>
        <dbReference type="Proteomes" id="UP001372834"/>
    </source>
</evidence>
<gene>
    <name evidence="1" type="ORF">RUM43_005386</name>
</gene>
<name>A0AAN8PIZ3_POLSC</name>
<proteinExistence type="predicted"/>
<dbReference type="EMBL" id="JAWJWE010000037">
    <property type="protein sequence ID" value="KAK6625095.1"/>
    <property type="molecule type" value="Genomic_DNA"/>
</dbReference>
<dbReference type="Proteomes" id="UP001372834">
    <property type="component" value="Unassembled WGS sequence"/>
</dbReference>